<keyword evidence="2" id="KW-1185">Reference proteome</keyword>
<dbReference type="AlphaFoldDB" id="A0AA96LT37"/>
<dbReference type="InterPro" id="IPR011044">
    <property type="entry name" value="Quino_amine_DH_bsu"/>
</dbReference>
<dbReference type="RefSeq" id="WP_314805148.1">
    <property type="nucleotide sequence ID" value="NZ_CP130319.1"/>
</dbReference>
<dbReference type="Proteomes" id="UP001304650">
    <property type="component" value="Chromosome"/>
</dbReference>
<organism evidence="1 2">
    <name type="scientific">Paenibacillus roseopurpureus</name>
    <dbReference type="NCBI Taxonomy" id="2918901"/>
    <lineage>
        <taxon>Bacteria</taxon>
        <taxon>Bacillati</taxon>
        <taxon>Bacillota</taxon>
        <taxon>Bacilli</taxon>
        <taxon>Bacillales</taxon>
        <taxon>Paenibacillaceae</taxon>
        <taxon>Paenibacillus</taxon>
    </lineage>
</organism>
<protein>
    <submittedName>
        <fullName evidence="1">Uncharacterized protein</fullName>
    </submittedName>
</protein>
<dbReference type="KEGG" id="proo:MJB10_12040"/>
<name>A0AA96LT37_9BACL</name>
<accession>A0AA96LT37</accession>
<dbReference type="EMBL" id="CP130319">
    <property type="protein sequence ID" value="WNR46784.1"/>
    <property type="molecule type" value="Genomic_DNA"/>
</dbReference>
<reference evidence="1" key="1">
    <citation type="submission" date="2022-02" db="EMBL/GenBank/DDBJ databases">
        <title>Paenibacillus sp. MBLB1832 Whole Genome Shotgun Sequencing.</title>
        <authorList>
            <person name="Hwang C.Y."/>
            <person name="Cho E.-S."/>
            <person name="Seo M.-J."/>
        </authorList>
    </citation>
    <scope>NUCLEOTIDE SEQUENCE</scope>
    <source>
        <strain evidence="1">MBLB1832</strain>
    </source>
</reference>
<evidence type="ECO:0000313" key="2">
    <source>
        <dbReference type="Proteomes" id="UP001304650"/>
    </source>
</evidence>
<sequence>MPTNASARVSSTPKHWIIEFSEPMNRTSVEDTMKRNLLPEDIKINAVNIQFEWVNDRQLKVTTSLQSTELEDNRIIFTLSVNDALTSTGNKLAGASVFRAIVGEIKQIYRISFDGKSREKLSSFDKPYMFNKVLNDSGYIFTTQSTYYCECDARSEVLYDLFDYEQQTHVSYPVELFYSYSGEGDFFADSKGFFYRNPKDLKMPESSTEYHISLDGYIFGTGISKDRRYALVAVGEKDQKTDFDLVFLNLETGQKDVYAKAMKGYAPANQVSDGTMPITFQDDGKQVTFMMENKNPWGYEQYAFNWENRTVQPWVSPDGEIWWENNMTSDGVYRLSGRGEVYKNGVKQKQPTPVMYGTWVNNSHQLLILEFLADRGSKLSIFDADTGQISPMNILLKPDENFIGTSTDGKWIYVTD</sequence>
<evidence type="ECO:0000313" key="1">
    <source>
        <dbReference type="EMBL" id="WNR46784.1"/>
    </source>
</evidence>
<proteinExistence type="predicted"/>
<dbReference type="SUPFAM" id="SSF50969">
    <property type="entry name" value="YVTN repeat-like/Quinoprotein amine dehydrogenase"/>
    <property type="match status" value="1"/>
</dbReference>
<gene>
    <name evidence="1" type="ORF">MJB10_12040</name>
</gene>